<comment type="subcellular location">
    <subcellularLocation>
        <location evidence="1">Membrane</location>
        <topology evidence="1">Multi-pass membrane protein</topology>
    </subcellularLocation>
</comment>
<reference evidence="7 8" key="1">
    <citation type="submission" date="2021-05" db="EMBL/GenBank/DDBJ databases">
        <authorList>
            <person name="Zahm M."/>
            <person name="Klopp C."/>
            <person name="Cabau C."/>
            <person name="Kuhl H."/>
            <person name="Suciu R."/>
            <person name="Ciorpac M."/>
            <person name="Holostenco D."/>
            <person name="Gessner J."/>
            <person name="Wuertz S."/>
            <person name="Hohne C."/>
            <person name="Stock M."/>
            <person name="Gislard M."/>
            <person name="Lluch J."/>
            <person name="Milhes M."/>
            <person name="Lampietro C."/>
            <person name="Lopez Roques C."/>
            <person name="Donnadieu C."/>
            <person name="Du K."/>
            <person name="Schartl M."/>
            <person name="Guiguen Y."/>
        </authorList>
    </citation>
    <scope>NUCLEOTIDE SEQUENCE [LARGE SCALE GENOMIC DNA]</scope>
    <source>
        <strain evidence="7">Hh-F2</strain>
        <tissue evidence="7">Blood</tissue>
    </source>
</reference>
<keyword evidence="4 5" id="KW-0472">Membrane</keyword>
<dbReference type="Proteomes" id="UP001369086">
    <property type="component" value="Unassembled WGS sequence"/>
</dbReference>
<evidence type="ECO:0000256" key="5">
    <source>
        <dbReference type="SAM" id="Phobius"/>
    </source>
</evidence>
<feature type="transmembrane region" description="Helical" evidence="5">
    <location>
        <begin position="96"/>
        <end position="117"/>
    </location>
</feature>
<evidence type="ECO:0000256" key="3">
    <source>
        <dbReference type="ARBA" id="ARBA00022989"/>
    </source>
</evidence>
<dbReference type="Gene3D" id="1.20.1070.10">
    <property type="entry name" value="Rhodopsin 7-helix transmembrane proteins"/>
    <property type="match status" value="1"/>
</dbReference>
<keyword evidence="2 5" id="KW-0812">Transmembrane</keyword>
<feature type="transmembrane region" description="Helical" evidence="5">
    <location>
        <begin position="215"/>
        <end position="233"/>
    </location>
</feature>
<keyword evidence="8" id="KW-1185">Reference proteome</keyword>
<name>A0ABR0ZCE4_HUSHU</name>
<dbReference type="InterPro" id="IPR017452">
    <property type="entry name" value="GPCR_Rhodpsn_7TM"/>
</dbReference>
<feature type="domain" description="G-protein coupled receptors family 1 profile" evidence="6">
    <location>
        <begin position="38"/>
        <end position="324"/>
    </location>
</feature>
<proteinExistence type="predicted"/>
<evidence type="ECO:0000313" key="8">
    <source>
        <dbReference type="Proteomes" id="UP001369086"/>
    </source>
</evidence>
<feature type="transmembrane region" description="Helical" evidence="5">
    <location>
        <begin position="25"/>
        <end position="48"/>
    </location>
</feature>
<dbReference type="SUPFAM" id="SSF81321">
    <property type="entry name" value="Family A G protein-coupled receptor-like"/>
    <property type="match status" value="1"/>
</dbReference>
<evidence type="ECO:0000256" key="2">
    <source>
        <dbReference type="ARBA" id="ARBA00022692"/>
    </source>
</evidence>
<evidence type="ECO:0000256" key="4">
    <source>
        <dbReference type="ARBA" id="ARBA00023136"/>
    </source>
</evidence>
<gene>
    <name evidence="7" type="ORF">HHUSO_G15501</name>
</gene>
<protein>
    <recommendedName>
        <fullName evidence="6">G-protein coupled receptors family 1 profile domain-containing protein</fullName>
    </recommendedName>
</protein>
<evidence type="ECO:0000313" key="7">
    <source>
        <dbReference type="EMBL" id="KAK6482481.1"/>
    </source>
</evidence>
<dbReference type="PANTHER" id="PTHR23112">
    <property type="entry name" value="G PROTEIN-COUPLED RECEPTOR 157-RELATED"/>
    <property type="match status" value="1"/>
</dbReference>
<sequence length="358" mass="40663">MIYQHLGVSFDNRTVLSDKKMHTLAIVYISSLSLSLIGSGSVIVVSVIKKRYLDEQARPLFQLALADFLAAAALLATSTIEILPAKLLALCRFCPYGMALAMSFYCTVFLLVMVYAYEAKQAVQGWREASDPDSQQENHCRRKKKTLYLLYFLAWSLPALGFLTKVITILNSATEIIPGNLNVTNCFYCSSCILVLIHNDVCGPQETWKENLMKILFFLYVLVVLTSCTVVYCKVRQWCRRQQEERLLLVEGDGFNSRNIRGIYVTARCILLVFLICWTPAFVLVLLGLLLHDVSPQNLHFLYILQVLQASTMPLQGFLDSIAYGWFRRNFREVALGERVALLAYVHSRAFYDESLTT</sequence>
<organism evidence="7 8">
    <name type="scientific">Huso huso</name>
    <name type="common">Beluga</name>
    <name type="synonym">Acipenser huso</name>
    <dbReference type="NCBI Taxonomy" id="61971"/>
    <lineage>
        <taxon>Eukaryota</taxon>
        <taxon>Metazoa</taxon>
        <taxon>Chordata</taxon>
        <taxon>Craniata</taxon>
        <taxon>Vertebrata</taxon>
        <taxon>Euteleostomi</taxon>
        <taxon>Actinopterygii</taxon>
        <taxon>Chondrostei</taxon>
        <taxon>Acipenseriformes</taxon>
        <taxon>Acipenseridae</taxon>
        <taxon>Huso</taxon>
    </lineage>
</organism>
<feature type="transmembrane region" description="Helical" evidence="5">
    <location>
        <begin position="148"/>
        <end position="170"/>
    </location>
</feature>
<dbReference type="EMBL" id="JAHFZB010000013">
    <property type="protein sequence ID" value="KAK6482481.1"/>
    <property type="molecule type" value="Genomic_DNA"/>
</dbReference>
<evidence type="ECO:0000256" key="1">
    <source>
        <dbReference type="ARBA" id="ARBA00004141"/>
    </source>
</evidence>
<accession>A0ABR0ZCE4</accession>
<feature type="transmembrane region" description="Helical" evidence="5">
    <location>
        <begin position="60"/>
        <end position="84"/>
    </location>
</feature>
<feature type="transmembrane region" description="Helical" evidence="5">
    <location>
        <begin position="269"/>
        <end position="291"/>
    </location>
</feature>
<dbReference type="PROSITE" id="PS50262">
    <property type="entry name" value="G_PROTEIN_RECEP_F1_2"/>
    <property type="match status" value="1"/>
</dbReference>
<dbReference type="PANTHER" id="PTHR23112:SF36">
    <property type="entry name" value="SI:DKEY-30C15.2 PROTEIN"/>
    <property type="match status" value="1"/>
</dbReference>
<comment type="caution">
    <text evidence="7">The sequence shown here is derived from an EMBL/GenBank/DDBJ whole genome shotgun (WGS) entry which is preliminary data.</text>
</comment>
<evidence type="ECO:0000259" key="6">
    <source>
        <dbReference type="PROSITE" id="PS50262"/>
    </source>
</evidence>
<keyword evidence="3 5" id="KW-1133">Transmembrane helix</keyword>